<protein>
    <submittedName>
        <fullName evidence="2">Uncharacterized protein</fullName>
    </submittedName>
</protein>
<feature type="compositionally biased region" description="Low complexity" evidence="1">
    <location>
        <begin position="160"/>
        <end position="169"/>
    </location>
</feature>
<accession>A0A1B6DDA1</accession>
<reference evidence="2" key="1">
    <citation type="submission" date="2015-12" db="EMBL/GenBank/DDBJ databases">
        <title>De novo transcriptome assembly of four potential Pierce s Disease insect vectors from Arizona vineyards.</title>
        <authorList>
            <person name="Tassone E.E."/>
        </authorList>
    </citation>
    <scope>NUCLEOTIDE SEQUENCE</scope>
</reference>
<evidence type="ECO:0000313" key="2">
    <source>
        <dbReference type="EMBL" id="JAS23664.1"/>
    </source>
</evidence>
<gene>
    <name evidence="2" type="ORF">g.44336</name>
</gene>
<feature type="compositionally biased region" description="Basic and acidic residues" evidence="1">
    <location>
        <begin position="64"/>
        <end position="73"/>
    </location>
</feature>
<dbReference type="AlphaFoldDB" id="A0A1B6DDA1"/>
<proteinExistence type="predicted"/>
<sequence>DSIESSKKRVTKEIGPLPGLLDHLQKKMEENNFVAYDAPLVSSPGFILPSGSSSKSDSSVPEAKPIRKETGATRECPRSLFLLTGKTYSSRKFMLLPKRYIHTPSTSSESDSIESSKKRVTKEIGPLPGLLDHLQKKMEENNFVAYDAPLVSSPGFILPSGSSSKSDSSVPEAKPIRKETGATRECPRSLFLLTGKTYSSRKFMLLPKRYIHTPSTSSESDSIESSK</sequence>
<feature type="non-terminal residue" evidence="2">
    <location>
        <position position="1"/>
    </location>
</feature>
<evidence type="ECO:0000256" key="1">
    <source>
        <dbReference type="SAM" id="MobiDB-lite"/>
    </source>
</evidence>
<feature type="region of interest" description="Disordered" evidence="1">
    <location>
        <begin position="47"/>
        <end position="73"/>
    </location>
</feature>
<feature type="non-terminal residue" evidence="2">
    <location>
        <position position="227"/>
    </location>
</feature>
<organism evidence="2">
    <name type="scientific">Clastoptera arizonana</name>
    <name type="common">Arizona spittle bug</name>
    <dbReference type="NCBI Taxonomy" id="38151"/>
    <lineage>
        <taxon>Eukaryota</taxon>
        <taxon>Metazoa</taxon>
        <taxon>Ecdysozoa</taxon>
        <taxon>Arthropoda</taxon>
        <taxon>Hexapoda</taxon>
        <taxon>Insecta</taxon>
        <taxon>Pterygota</taxon>
        <taxon>Neoptera</taxon>
        <taxon>Paraneoptera</taxon>
        <taxon>Hemiptera</taxon>
        <taxon>Auchenorrhyncha</taxon>
        <taxon>Cercopoidea</taxon>
        <taxon>Clastopteridae</taxon>
        <taxon>Clastoptera</taxon>
    </lineage>
</organism>
<feature type="compositionally biased region" description="Low complexity" evidence="1">
    <location>
        <begin position="50"/>
        <end position="59"/>
    </location>
</feature>
<feature type="compositionally biased region" description="Basic and acidic residues" evidence="1">
    <location>
        <begin position="174"/>
        <end position="183"/>
    </location>
</feature>
<name>A0A1B6DDA1_9HEMI</name>
<dbReference type="EMBL" id="GEDC01013634">
    <property type="protein sequence ID" value="JAS23664.1"/>
    <property type="molecule type" value="Transcribed_RNA"/>
</dbReference>
<feature type="region of interest" description="Disordered" evidence="1">
    <location>
        <begin position="159"/>
        <end position="183"/>
    </location>
</feature>